<dbReference type="Gene3D" id="2.115.10.20">
    <property type="entry name" value="Glycosyl hydrolase domain, family 43"/>
    <property type="match status" value="1"/>
</dbReference>
<comment type="similarity">
    <text evidence="2 7">Belongs to the glycosyl hydrolase 43 family.</text>
</comment>
<dbReference type="PANTHER" id="PTHR43301:SF3">
    <property type="entry name" value="ARABINAN ENDO-1,5-ALPHA-L-ARABINOSIDASE A-RELATED"/>
    <property type="match status" value="1"/>
</dbReference>
<dbReference type="AlphaFoldDB" id="A0A4Q0YMK1"/>
<sequence>MRENKKLNISLLISSLFIIGCDDECIETNENIVRTMSIEGNESEPHVGLIHDPSITKLGNDYYIYSSSPLASFYTSTNLRDWKYKGNVFDDIPQWLKDKIPESDHIGSPDIHFYNDEYVLMYQSHKSGTCIAATGFATNKTLDPNDPNYKWIDKGEILRSAPLVPGVVEFFCGDQGKFFNAIDATLFIDNDGKPWMAFGSSVGFPGLNPDLTSPVHLGGVFLLELNPETLKPVNLANMITLASRSVDDLVEGNYVVEGAYIQYREGYYYLYISHNRCCEGANTKYKVMVGRSTSVTGPYVDQKGKTLISGGGTLVVDRDRSTNMIGTGHNDVYSEDGKDWLVHHGYDGQDDYKPKLNIREIKWDNGWPRVCPVRASDLGWL</sequence>
<dbReference type="SUPFAM" id="SSF75005">
    <property type="entry name" value="Arabinanase/levansucrase/invertase"/>
    <property type="match status" value="1"/>
</dbReference>
<protein>
    <recommendedName>
        <fullName evidence="10">Arabinan endo-1,5-alpha-L-arabinosidase</fullName>
    </recommendedName>
</protein>
<comment type="caution">
    <text evidence="8">The sequence shown here is derived from an EMBL/GenBank/DDBJ whole genome shotgun (WGS) entry which is preliminary data.</text>
</comment>
<dbReference type="CDD" id="cd08998">
    <property type="entry name" value="GH43_Arb43a-like"/>
    <property type="match status" value="1"/>
</dbReference>
<evidence type="ECO:0000256" key="4">
    <source>
        <dbReference type="ARBA" id="ARBA00023295"/>
    </source>
</evidence>
<dbReference type="PANTHER" id="PTHR43301">
    <property type="entry name" value="ARABINAN ENDO-1,5-ALPHA-L-ARABINOSIDASE"/>
    <property type="match status" value="1"/>
</dbReference>
<dbReference type="RefSeq" id="WP_129124261.1">
    <property type="nucleotide sequence ID" value="NZ_PEIB01000050.1"/>
</dbReference>
<dbReference type="InterPro" id="IPR023296">
    <property type="entry name" value="Glyco_hydro_beta-prop_sf"/>
</dbReference>
<keyword evidence="9" id="KW-1185">Reference proteome</keyword>
<dbReference type="Pfam" id="PF04616">
    <property type="entry name" value="Glyco_hydro_43"/>
    <property type="match status" value="1"/>
</dbReference>
<evidence type="ECO:0000256" key="3">
    <source>
        <dbReference type="ARBA" id="ARBA00022801"/>
    </source>
</evidence>
<evidence type="ECO:0000256" key="5">
    <source>
        <dbReference type="PIRSR" id="PIRSR606710-1"/>
    </source>
</evidence>
<feature type="site" description="Important for catalytic activity, responsible for pKa modulation of the active site Glu and correct orientation of both the proton donor and substrate" evidence="6">
    <location>
        <position position="183"/>
    </location>
</feature>
<keyword evidence="3 7" id="KW-0378">Hydrolase</keyword>
<gene>
    <name evidence="8" type="ORF">CS022_23335</name>
</gene>
<name>A0A4Q0YMK1_9GAMM</name>
<evidence type="ECO:0008006" key="10">
    <source>
        <dbReference type="Google" id="ProtNLM"/>
    </source>
</evidence>
<evidence type="ECO:0000313" key="9">
    <source>
        <dbReference type="Proteomes" id="UP000290287"/>
    </source>
</evidence>
<evidence type="ECO:0000256" key="6">
    <source>
        <dbReference type="PIRSR" id="PIRSR606710-2"/>
    </source>
</evidence>
<comment type="pathway">
    <text evidence="1">Glycan metabolism; L-arabinan degradation.</text>
</comment>
<feature type="active site" description="Proton acceptor" evidence="5">
    <location>
        <position position="52"/>
    </location>
</feature>
<dbReference type="InterPro" id="IPR050727">
    <property type="entry name" value="GH43_arabinanases"/>
</dbReference>
<dbReference type="OrthoDB" id="9801455at2"/>
<evidence type="ECO:0000313" key="8">
    <source>
        <dbReference type="EMBL" id="RXJ70411.1"/>
    </source>
</evidence>
<dbReference type="Proteomes" id="UP000290287">
    <property type="component" value="Unassembled WGS sequence"/>
</dbReference>
<dbReference type="GO" id="GO:0004553">
    <property type="term" value="F:hydrolase activity, hydrolyzing O-glycosyl compounds"/>
    <property type="evidence" value="ECO:0007669"/>
    <property type="project" value="InterPro"/>
</dbReference>
<organism evidence="8 9">
    <name type="scientific">Veronia nyctiphanis</name>
    <dbReference type="NCBI Taxonomy" id="1278244"/>
    <lineage>
        <taxon>Bacteria</taxon>
        <taxon>Pseudomonadati</taxon>
        <taxon>Pseudomonadota</taxon>
        <taxon>Gammaproteobacteria</taxon>
        <taxon>Vibrionales</taxon>
        <taxon>Vibrionaceae</taxon>
        <taxon>Veronia</taxon>
    </lineage>
</organism>
<dbReference type="EMBL" id="PEIB01000050">
    <property type="protein sequence ID" value="RXJ70411.1"/>
    <property type="molecule type" value="Genomic_DNA"/>
</dbReference>
<evidence type="ECO:0000256" key="2">
    <source>
        <dbReference type="ARBA" id="ARBA00009865"/>
    </source>
</evidence>
<proteinExistence type="inferred from homology"/>
<keyword evidence="4 7" id="KW-0326">Glycosidase</keyword>
<reference evidence="8 9" key="1">
    <citation type="submission" date="2017-10" db="EMBL/GenBank/DDBJ databases">
        <title>Nyctiphanis sp. nov., isolated from the stomach of the euphausiid Nyctiphanes simplex (Hansen, 1911) in the Gulf of California.</title>
        <authorList>
            <person name="Gomez-Gil B."/>
            <person name="Aguilar-Mendez M."/>
            <person name="Lopez-Cortes A."/>
            <person name="Gomez-Gutierrez J."/>
            <person name="Roque A."/>
            <person name="Lang E."/>
            <person name="Gonzalez-Castillo A."/>
        </authorList>
    </citation>
    <scope>NUCLEOTIDE SEQUENCE [LARGE SCALE GENOMIC DNA]</scope>
    <source>
        <strain evidence="8 9">CAIM 600</strain>
    </source>
</reference>
<accession>A0A4Q0YMK1</accession>
<dbReference type="GO" id="GO:0005975">
    <property type="term" value="P:carbohydrate metabolic process"/>
    <property type="evidence" value="ECO:0007669"/>
    <property type="project" value="InterPro"/>
</dbReference>
<evidence type="ECO:0000256" key="7">
    <source>
        <dbReference type="RuleBase" id="RU361187"/>
    </source>
</evidence>
<evidence type="ECO:0000256" key="1">
    <source>
        <dbReference type="ARBA" id="ARBA00004834"/>
    </source>
</evidence>
<feature type="active site" description="Proton donor" evidence="5">
    <location>
        <position position="257"/>
    </location>
</feature>
<dbReference type="PROSITE" id="PS51257">
    <property type="entry name" value="PROKAR_LIPOPROTEIN"/>
    <property type="match status" value="1"/>
</dbReference>
<dbReference type="InterPro" id="IPR006710">
    <property type="entry name" value="Glyco_hydro_43"/>
</dbReference>